<reference evidence="1" key="1">
    <citation type="journal article" date="2022" name="bioRxiv">
        <title>Sequencing and chromosome-scale assembly of the giantPleurodeles waltlgenome.</title>
        <authorList>
            <person name="Brown T."/>
            <person name="Elewa A."/>
            <person name="Iarovenko S."/>
            <person name="Subramanian E."/>
            <person name="Araus A.J."/>
            <person name="Petzold A."/>
            <person name="Susuki M."/>
            <person name="Suzuki K.-i.T."/>
            <person name="Hayashi T."/>
            <person name="Toyoda A."/>
            <person name="Oliveira C."/>
            <person name="Osipova E."/>
            <person name="Leigh N.D."/>
            <person name="Simon A."/>
            <person name="Yun M.H."/>
        </authorList>
    </citation>
    <scope>NUCLEOTIDE SEQUENCE</scope>
    <source>
        <strain evidence="1">20211129_DDA</strain>
        <tissue evidence="1">Liver</tissue>
    </source>
</reference>
<proteinExistence type="predicted"/>
<sequence>MPTCGGGRGVAGALDPMPVDMASAQGKKNRRLKDMLTKTVVAMARDHQAELTPVSAPGGGEIDAPVTCSFLEALFTSLREDLQSFKKELSSNLQEVRCDIDAIGGRSVGMRKLNSFNRKSSDQQIDLQAHTEDLENRSWKNNIHIEEVPTDVEGKDAAAYAKDLFRAILEASPEMDIQLDRSHRVGLPRPD</sequence>
<evidence type="ECO:0000313" key="1">
    <source>
        <dbReference type="EMBL" id="KAJ1205686.1"/>
    </source>
</evidence>
<dbReference type="AlphaFoldDB" id="A0AAV7VY73"/>
<keyword evidence="2" id="KW-1185">Reference proteome</keyword>
<dbReference type="Proteomes" id="UP001066276">
    <property type="component" value="Chromosome 1_2"/>
</dbReference>
<name>A0AAV7VY73_PLEWA</name>
<gene>
    <name evidence="1" type="ORF">NDU88_001114</name>
</gene>
<organism evidence="1 2">
    <name type="scientific">Pleurodeles waltl</name>
    <name type="common">Iberian ribbed newt</name>
    <dbReference type="NCBI Taxonomy" id="8319"/>
    <lineage>
        <taxon>Eukaryota</taxon>
        <taxon>Metazoa</taxon>
        <taxon>Chordata</taxon>
        <taxon>Craniata</taxon>
        <taxon>Vertebrata</taxon>
        <taxon>Euteleostomi</taxon>
        <taxon>Amphibia</taxon>
        <taxon>Batrachia</taxon>
        <taxon>Caudata</taxon>
        <taxon>Salamandroidea</taxon>
        <taxon>Salamandridae</taxon>
        <taxon>Pleurodelinae</taxon>
        <taxon>Pleurodeles</taxon>
    </lineage>
</organism>
<dbReference type="EMBL" id="JANPWB010000002">
    <property type="protein sequence ID" value="KAJ1205686.1"/>
    <property type="molecule type" value="Genomic_DNA"/>
</dbReference>
<protein>
    <submittedName>
        <fullName evidence="1">Uncharacterized protein</fullName>
    </submittedName>
</protein>
<comment type="caution">
    <text evidence="1">The sequence shown here is derived from an EMBL/GenBank/DDBJ whole genome shotgun (WGS) entry which is preliminary data.</text>
</comment>
<accession>A0AAV7VY73</accession>
<evidence type="ECO:0000313" key="2">
    <source>
        <dbReference type="Proteomes" id="UP001066276"/>
    </source>
</evidence>